<dbReference type="SUPFAM" id="SSF55729">
    <property type="entry name" value="Acyl-CoA N-acyltransferases (Nat)"/>
    <property type="match status" value="1"/>
</dbReference>
<dbReference type="InParanoid" id="G8JW85"/>
<proteinExistence type="predicted"/>
<dbReference type="STRING" id="931890.G8JW85"/>
<name>G8JW85_ERECY</name>
<evidence type="ECO:0000256" key="1">
    <source>
        <dbReference type="SAM" id="MobiDB-lite"/>
    </source>
</evidence>
<dbReference type="Pfam" id="PF00583">
    <property type="entry name" value="Acetyltransf_1"/>
    <property type="match status" value="1"/>
</dbReference>
<feature type="domain" description="N-acetyltransferase" evidence="2">
    <location>
        <begin position="40"/>
        <end position="243"/>
    </location>
</feature>
<dbReference type="OMA" id="NSELTVM"/>
<dbReference type="EMBL" id="CP002503">
    <property type="protein sequence ID" value="AET41100.1"/>
    <property type="molecule type" value="Genomic_DNA"/>
</dbReference>
<organism evidence="3 4">
    <name type="scientific">Eremothecium cymbalariae (strain CBS 270.75 / DBVPG 7215 / KCTC 17166 / NRRL Y-17582)</name>
    <name type="common">Yeast</name>
    <dbReference type="NCBI Taxonomy" id="931890"/>
    <lineage>
        <taxon>Eukaryota</taxon>
        <taxon>Fungi</taxon>
        <taxon>Dikarya</taxon>
        <taxon>Ascomycota</taxon>
        <taxon>Saccharomycotina</taxon>
        <taxon>Saccharomycetes</taxon>
        <taxon>Saccharomycetales</taxon>
        <taxon>Saccharomycetaceae</taxon>
        <taxon>Eremothecium</taxon>
    </lineage>
</organism>
<gene>
    <name evidence="3" type="ordered locus">Ecym_7256</name>
</gene>
<protein>
    <recommendedName>
        <fullName evidence="2">N-acetyltransferase domain-containing protein</fullName>
    </recommendedName>
</protein>
<dbReference type="Proteomes" id="UP000006790">
    <property type="component" value="Chromosome 7"/>
</dbReference>
<accession>G8JW85</accession>
<dbReference type="InterPro" id="IPR000182">
    <property type="entry name" value="GNAT_dom"/>
</dbReference>
<dbReference type="PROSITE" id="PS51186">
    <property type="entry name" value="GNAT"/>
    <property type="match status" value="1"/>
</dbReference>
<dbReference type="Gene3D" id="3.40.630.30">
    <property type="match status" value="1"/>
</dbReference>
<evidence type="ECO:0000313" key="4">
    <source>
        <dbReference type="Proteomes" id="UP000006790"/>
    </source>
</evidence>
<evidence type="ECO:0000259" key="2">
    <source>
        <dbReference type="PROSITE" id="PS51186"/>
    </source>
</evidence>
<dbReference type="RefSeq" id="XP_003647917.1">
    <property type="nucleotide sequence ID" value="XM_003647869.1"/>
</dbReference>
<feature type="region of interest" description="Disordered" evidence="1">
    <location>
        <begin position="125"/>
        <end position="152"/>
    </location>
</feature>
<dbReference type="InterPro" id="IPR016181">
    <property type="entry name" value="Acyl_CoA_acyltransferase"/>
</dbReference>
<dbReference type="HOGENOM" id="CLU_1142597_0_0_1"/>
<dbReference type="KEGG" id="erc:Ecym_7256"/>
<reference evidence="4" key="1">
    <citation type="journal article" date="2012" name="G3 (Bethesda)">
        <title>Pichia sorbitophila, an interspecies yeast hybrid reveals early steps of genome resolution following polyploidization.</title>
        <authorList>
            <person name="Leh Louis V."/>
            <person name="Despons L."/>
            <person name="Friedrich A."/>
            <person name="Martin T."/>
            <person name="Durrens P."/>
            <person name="Casaregola S."/>
            <person name="Neuveglise C."/>
            <person name="Fairhead C."/>
            <person name="Marck C."/>
            <person name="Cruz J.A."/>
            <person name="Straub M.L."/>
            <person name="Kugler V."/>
            <person name="Sacerdot C."/>
            <person name="Uzunov Z."/>
            <person name="Thierry A."/>
            <person name="Weiss S."/>
            <person name="Bleykasten C."/>
            <person name="De Montigny J."/>
            <person name="Jacques N."/>
            <person name="Jung P."/>
            <person name="Lemaire M."/>
            <person name="Mallet S."/>
            <person name="Morel G."/>
            <person name="Richard G.F."/>
            <person name="Sarkar A."/>
            <person name="Savel G."/>
            <person name="Schacherer J."/>
            <person name="Seret M.L."/>
            <person name="Talla E."/>
            <person name="Samson G."/>
            <person name="Jubin C."/>
            <person name="Poulain J."/>
            <person name="Vacherie B."/>
            <person name="Barbe V."/>
            <person name="Pelletier E."/>
            <person name="Sherman D.J."/>
            <person name="Westhof E."/>
            <person name="Weissenbach J."/>
            <person name="Baret P.V."/>
            <person name="Wincker P."/>
            <person name="Gaillardin C."/>
            <person name="Dujon B."/>
            <person name="Souciet J.L."/>
        </authorList>
    </citation>
    <scope>NUCLEOTIDE SEQUENCE [LARGE SCALE GENOMIC DNA]</scope>
    <source>
        <strain evidence="4">CBS 270.75 / DBVPG 7215 / KCTC 17166 / NRRL Y-17582</strain>
    </source>
</reference>
<dbReference type="GO" id="GO:0016747">
    <property type="term" value="F:acyltransferase activity, transferring groups other than amino-acyl groups"/>
    <property type="evidence" value="ECO:0007669"/>
    <property type="project" value="InterPro"/>
</dbReference>
<keyword evidence="4" id="KW-1185">Reference proteome</keyword>
<dbReference type="CDD" id="cd04301">
    <property type="entry name" value="NAT_SF"/>
    <property type="match status" value="1"/>
</dbReference>
<dbReference type="AlphaFoldDB" id="G8JW85"/>
<dbReference type="GeneID" id="11469516"/>
<evidence type="ECO:0000313" key="3">
    <source>
        <dbReference type="EMBL" id="AET41100.1"/>
    </source>
</evidence>
<dbReference type="OrthoDB" id="424551at2759"/>
<sequence length="243" mass="27090">MEYPAEILALYINDAFPEQLACRNGCTLSRDIIITDRLSVAARQKFAKQLTAIIERTLGCFYDVHAHLLYPRLTRSRPWQAHKRAELQGLGTCHVLYRKENPGGAIAGFVSLLFCDEPHWPAGNGSRAAASTAERERGPSGRSAEPAFEETPPPPPCKVVYVMEIHVSPSFQNQGLGSCMLLCARQLVQHMQPSFPQLKGLELTVFTGNRQALALYRRQGFKTATNTEFFLSNSELTVMYCSI</sequence>